<evidence type="ECO:0000313" key="1">
    <source>
        <dbReference type="Proteomes" id="UP000887580"/>
    </source>
</evidence>
<reference evidence="2" key="1">
    <citation type="submission" date="2022-11" db="UniProtKB">
        <authorList>
            <consortium name="WormBaseParasite"/>
        </authorList>
    </citation>
    <scope>IDENTIFICATION</scope>
</reference>
<accession>A0AC35G934</accession>
<proteinExistence type="predicted"/>
<evidence type="ECO:0000313" key="2">
    <source>
        <dbReference type="WBParaSite" id="PS1159_v2.g2912.t1"/>
    </source>
</evidence>
<protein>
    <submittedName>
        <fullName evidence="2">MATH domain-containing protein</fullName>
    </submittedName>
</protein>
<sequence>MSSSSLSSLTSSTTAATTPTIPKTIEKISFRYIWPVRVVQRQLNHNEAIILHISPKFATVFDHVAFQWTIKMHGSASLDSDESADFQDPDYIAISLYYVDGPISAVDVYAHVDISTSPSKDSSPPGSATPLLPTLPSKSRSIHSTRGRETEILHSNRQSLT</sequence>
<dbReference type="WBParaSite" id="PS1159_v2.g2912.t1">
    <property type="protein sequence ID" value="PS1159_v2.g2912.t1"/>
    <property type="gene ID" value="PS1159_v2.g2912"/>
</dbReference>
<organism evidence="1 2">
    <name type="scientific">Panagrolaimus sp. PS1159</name>
    <dbReference type="NCBI Taxonomy" id="55785"/>
    <lineage>
        <taxon>Eukaryota</taxon>
        <taxon>Metazoa</taxon>
        <taxon>Ecdysozoa</taxon>
        <taxon>Nematoda</taxon>
        <taxon>Chromadorea</taxon>
        <taxon>Rhabditida</taxon>
        <taxon>Tylenchina</taxon>
        <taxon>Panagrolaimomorpha</taxon>
        <taxon>Panagrolaimoidea</taxon>
        <taxon>Panagrolaimidae</taxon>
        <taxon>Panagrolaimus</taxon>
    </lineage>
</organism>
<name>A0AC35G934_9BILA</name>
<dbReference type="Proteomes" id="UP000887580">
    <property type="component" value="Unplaced"/>
</dbReference>